<accession>D6X6X7</accession>
<feature type="compositionally biased region" description="Pro residues" evidence="1">
    <location>
        <begin position="26"/>
        <end position="46"/>
    </location>
</feature>
<keyword evidence="2" id="KW-1133">Transmembrane helix</keyword>
<keyword evidence="2" id="KW-0472">Membrane</keyword>
<evidence type="ECO:0000313" key="5">
    <source>
        <dbReference type="EMBL" id="EFH31069.1"/>
    </source>
</evidence>
<evidence type="ECO:0000259" key="4">
    <source>
        <dbReference type="Pfam" id="PF13845"/>
    </source>
</evidence>
<dbReference type="EMBL" id="CM000950">
    <property type="protein sequence ID" value="EFH31069.1"/>
    <property type="molecule type" value="Genomic_DNA"/>
</dbReference>
<feature type="transmembrane region" description="Helical" evidence="2">
    <location>
        <begin position="52"/>
        <end position="77"/>
    </location>
</feature>
<dbReference type="InterPro" id="IPR025241">
    <property type="entry name" value="DUF4190"/>
</dbReference>
<reference evidence="6" key="2">
    <citation type="submission" date="2009-10" db="EMBL/GenBank/DDBJ databases">
        <title>The genome sequence of Streptomyces pristinaespiralis strain ATCC 25486.</title>
        <authorList>
            <consortium name="The Broad Institute Genome Sequencing Platform"/>
            <consortium name="Broad Institute Microbial Sequencing Center"/>
            <person name="Fischbach M."/>
            <person name="Godfrey P."/>
            <person name="Ward D."/>
            <person name="Young S."/>
            <person name="Zeng Q."/>
            <person name="Koehrsen M."/>
            <person name="Alvarado L."/>
            <person name="Berlin A.M."/>
            <person name="Bochicchio J."/>
            <person name="Borenstein D."/>
            <person name="Chapman S.B."/>
            <person name="Chen Z."/>
            <person name="Engels R."/>
            <person name="Freedman E."/>
            <person name="Gellesch M."/>
            <person name="Goldberg J."/>
            <person name="Griggs A."/>
            <person name="Gujja S."/>
            <person name="Heilman E.R."/>
            <person name="Heiman D.I."/>
            <person name="Hepburn T.A."/>
            <person name="Howarth C."/>
            <person name="Jen D."/>
            <person name="Larson L."/>
            <person name="Lewis B."/>
            <person name="Mehta T."/>
            <person name="Park D."/>
            <person name="Pearson M."/>
            <person name="Richards J."/>
            <person name="Roberts A."/>
            <person name="Saif S."/>
            <person name="Shea T.D."/>
            <person name="Shenoy N."/>
            <person name="Sisk P."/>
            <person name="Stolte C."/>
            <person name="Sykes S.N."/>
            <person name="Thomson T."/>
            <person name="Walk T."/>
            <person name="White J."/>
            <person name="Yandava C."/>
            <person name="Straight P."/>
            <person name="Clardy J."/>
            <person name="Hung D."/>
            <person name="Kolter R."/>
            <person name="Mekalanos J."/>
            <person name="Walker S."/>
            <person name="Walsh C.T."/>
            <person name="Wieland-Brown L.C."/>
            <person name="Haas B."/>
            <person name="Nusbaum C."/>
            <person name="Birren B."/>
        </authorList>
    </citation>
    <scope>NUCLEOTIDE SEQUENCE [LARGE SCALE GENOMIC DNA]</scope>
    <source>
        <strain evidence="6">ATCC 25486 / DSM 40338 / CBS 914.69 / JCM 4507 / NBRC 13074 / NRRL 2958 / 5647</strain>
    </source>
</reference>
<dbReference type="Proteomes" id="UP000002805">
    <property type="component" value="Chromosome"/>
</dbReference>
<dbReference type="AlphaFoldDB" id="D6X6X7"/>
<evidence type="ECO:0000256" key="2">
    <source>
        <dbReference type="SAM" id="Phobius"/>
    </source>
</evidence>
<dbReference type="Pfam" id="PF13845">
    <property type="entry name" value="Septum_form"/>
    <property type="match status" value="1"/>
</dbReference>
<sequence>MFTSVCANTGPTRSTRTVDPSAQSGPPYPQHPSYRPPSPYPPPPRPESVNGLAITSLVVGVVCCLPPLGLVLGAVALGQISRKGGRGKGMAIAGIVLSSISTLLVLLMVVTGAAGDAWNGFRDGVEGASRSKSTQNLRKGECFDVPGGDLEREVVNVDIVPCDERHDAEVTGTYRFKRSDPAPGSPAGETFAEDRCLDLNDAYVPDSWAFPDDVEMYYYLPTRQGWARGDRAVTCALTGDGLTRSLRVGPGTHDPDQLSYINAEHAVESAAYEEPDADFSDDPAPYRSWAKEMATVLAEQATALRGRSWPEGASPSLTARAKQFEASGKAWAVAAKAADEDAFWAHVTAAEWALTTETRIAARDALGLSTTPPPDEEYATGA</sequence>
<feature type="domain" description="DUF4190" evidence="3">
    <location>
        <begin position="52"/>
        <end position="107"/>
    </location>
</feature>
<evidence type="ECO:0000259" key="3">
    <source>
        <dbReference type="Pfam" id="PF13828"/>
    </source>
</evidence>
<dbReference type="InterPro" id="IPR026004">
    <property type="entry name" value="Septum_form"/>
</dbReference>
<dbReference type="Pfam" id="PF13828">
    <property type="entry name" value="DUF4190"/>
    <property type="match status" value="1"/>
</dbReference>
<feature type="transmembrane region" description="Helical" evidence="2">
    <location>
        <begin position="89"/>
        <end position="110"/>
    </location>
</feature>
<name>D6X6X7_STRE2</name>
<dbReference type="HOGENOM" id="CLU_057327_0_0_11"/>
<feature type="compositionally biased region" description="Polar residues" evidence="1">
    <location>
        <begin position="1"/>
        <end position="24"/>
    </location>
</feature>
<proteinExistence type="predicted"/>
<feature type="region of interest" description="Disordered" evidence="1">
    <location>
        <begin position="1"/>
        <end position="47"/>
    </location>
</feature>
<gene>
    <name evidence="5" type="ORF">SSDG_06302</name>
</gene>
<dbReference type="eggNOG" id="ENOG5033A46">
    <property type="taxonomic scope" value="Bacteria"/>
</dbReference>
<evidence type="ECO:0000313" key="6">
    <source>
        <dbReference type="Proteomes" id="UP000002805"/>
    </source>
</evidence>
<feature type="domain" description="Septum formation-related" evidence="4">
    <location>
        <begin position="132"/>
        <end position="235"/>
    </location>
</feature>
<protein>
    <submittedName>
        <fullName evidence="5">Predicted protein</fullName>
    </submittedName>
</protein>
<keyword evidence="2" id="KW-0812">Transmembrane</keyword>
<evidence type="ECO:0000256" key="1">
    <source>
        <dbReference type="SAM" id="MobiDB-lite"/>
    </source>
</evidence>
<keyword evidence="6" id="KW-1185">Reference proteome</keyword>
<organism evidence="5 6">
    <name type="scientific">Streptomyces pristinaespiralis (strain ATCC 25486 / DSM 40338 / CBS 914.69 / JCM 4507 / KCC S-0507 / NBRC 13074 / NRRL 2958 / 5647)</name>
    <dbReference type="NCBI Taxonomy" id="457429"/>
    <lineage>
        <taxon>Bacteria</taxon>
        <taxon>Bacillati</taxon>
        <taxon>Actinomycetota</taxon>
        <taxon>Actinomycetes</taxon>
        <taxon>Kitasatosporales</taxon>
        <taxon>Streptomycetaceae</taxon>
        <taxon>Streptomyces</taxon>
    </lineage>
</organism>
<reference evidence="6" key="1">
    <citation type="submission" date="2008-02" db="EMBL/GenBank/DDBJ databases">
        <authorList>
            <consortium name="The Broad Institute Genome Sequencing Platform"/>
            <person name="Fischbach M."/>
            <person name="Ward D."/>
            <person name="Young S."/>
            <person name="Jaffe D."/>
            <person name="Gnerre S."/>
            <person name="Berlin A."/>
            <person name="Heiman D."/>
            <person name="Hepburn T."/>
            <person name="Sykes S."/>
            <person name="Alvarado L."/>
            <person name="Kodira C.D."/>
            <person name="Straight P."/>
            <person name="Clardy J."/>
            <person name="Hung D."/>
            <person name="Kolter R."/>
            <person name="Mekalanos J."/>
            <person name="Walker S."/>
            <person name="Walsh C.T."/>
            <person name="Lander E."/>
            <person name="Galagan J."/>
            <person name="Nusbaum C."/>
            <person name="Birren B."/>
        </authorList>
    </citation>
    <scope>NUCLEOTIDE SEQUENCE [LARGE SCALE GENOMIC DNA]</scope>
    <source>
        <strain evidence="6">ATCC 25486 / DSM 40338 / CBS 914.69 / JCM 4507 / NBRC 13074 / NRRL 2958 / 5647</strain>
    </source>
</reference>